<reference evidence="2" key="1">
    <citation type="journal article" date="2024" name="Proc. Natl. Acad. Sci. U.S.A.">
        <title>Extraordinary preservation of gene collinearity over three hundred million years revealed in homosporous lycophytes.</title>
        <authorList>
            <person name="Li C."/>
            <person name="Wickell D."/>
            <person name="Kuo L.Y."/>
            <person name="Chen X."/>
            <person name="Nie B."/>
            <person name="Liao X."/>
            <person name="Peng D."/>
            <person name="Ji J."/>
            <person name="Jenkins J."/>
            <person name="Williams M."/>
            <person name="Shu S."/>
            <person name="Plott C."/>
            <person name="Barry K."/>
            <person name="Rajasekar S."/>
            <person name="Grimwood J."/>
            <person name="Han X."/>
            <person name="Sun S."/>
            <person name="Hou Z."/>
            <person name="He W."/>
            <person name="Dai G."/>
            <person name="Sun C."/>
            <person name="Schmutz J."/>
            <person name="Leebens-Mack J.H."/>
            <person name="Li F.W."/>
            <person name="Wang L."/>
        </authorList>
    </citation>
    <scope>NUCLEOTIDE SEQUENCE [LARGE SCALE GENOMIC DNA]</scope>
    <source>
        <strain evidence="2">cv. PW_Plant_1</strain>
    </source>
</reference>
<dbReference type="Proteomes" id="UP001162992">
    <property type="component" value="Chromosome 19"/>
</dbReference>
<protein>
    <submittedName>
        <fullName evidence="1">Uncharacterized protein</fullName>
    </submittedName>
</protein>
<accession>A0ACC2ATI3</accession>
<proteinExistence type="predicted"/>
<evidence type="ECO:0000313" key="1">
    <source>
        <dbReference type="EMBL" id="KAJ7520805.1"/>
    </source>
</evidence>
<dbReference type="EMBL" id="CM055110">
    <property type="protein sequence ID" value="KAJ7520805.1"/>
    <property type="molecule type" value="Genomic_DNA"/>
</dbReference>
<organism evidence="1 2">
    <name type="scientific">Diphasiastrum complanatum</name>
    <name type="common">Issler's clubmoss</name>
    <name type="synonym">Lycopodium complanatum</name>
    <dbReference type="NCBI Taxonomy" id="34168"/>
    <lineage>
        <taxon>Eukaryota</taxon>
        <taxon>Viridiplantae</taxon>
        <taxon>Streptophyta</taxon>
        <taxon>Embryophyta</taxon>
        <taxon>Tracheophyta</taxon>
        <taxon>Lycopodiopsida</taxon>
        <taxon>Lycopodiales</taxon>
        <taxon>Lycopodiaceae</taxon>
        <taxon>Lycopodioideae</taxon>
        <taxon>Diphasiastrum</taxon>
    </lineage>
</organism>
<comment type="caution">
    <text evidence="1">The sequence shown here is derived from an EMBL/GenBank/DDBJ whole genome shotgun (WGS) entry which is preliminary data.</text>
</comment>
<keyword evidence="2" id="KW-1185">Reference proteome</keyword>
<name>A0ACC2ATI3_DIPCM</name>
<evidence type="ECO:0000313" key="2">
    <source>
        <dbReference type="Proteomes" id="UP001162992"/>
    </source>
</evidence>
<gene>
    <name evidence="1" type="ORF">O6H91_19G023700</name>
</gene>
<sequence length="499" mass="55842">MMGYNRGDTLSGSGEHSSPLPLARELLPRRIDSNSDQTEQGSSEPTFAGKPGTSDNGWISLLSLVLWEGGSSFDAWLTASSVQVAQVLLTLPYSFAQLGLASGIAFQILYGFVGCWACYLMTALYADYRSIKENQHVSFKNHTIQWYEVLGGLLGPWWKAVGLIFSTTYLFCGSIIQLVACGSTVYYINDTLPKRTWTLIFGALFIFTVLIPTAQNYRLWSFLGILMTTYTAWYLTIAAALNGQVPDVKYTEANSLELYFTGASNILYAFGGHAVTIEIMHAMWRPRKYKVMYLYAVLYIFSLTIPSASAVYWAFGDRLLTITNAFAFFPKTKFRDAAVCVMLMHQFIEFSFSSLPVHLVWEKAIGVHHSNHFTIRALSRIPIVLVMWLISLMVPFFGPINSAVGSLLVTGTVYIIPCLAHMTYYSNSAARKSAIEQPPVWIFRSWRVMFAINACVVVLMVTVGVGMGGWASIKFFVKQVHSFGLFAKCYQCPKKYKQL</sequence>